<dbReference type="EC" id="2.4.1.122" evidence="4"/>
<dbReference type="GO" id="GO:0016263">
    <property type="term" value="F:glycoprotein-N-acetylgalactosamine 3-beta-galactosyltransferase activity"/>
    <property type="evidence" value="ECO:0007669"/>
    <property type="project" value="UniProtKB-EC"/>
</dbReference>
<dbReference type="PANTHER" id="PTHR23033:SF14">
    <property type="entry name" value="GLYCOPROTEIN-N-ACETYLGALACTOSAMINE 3-BETA-GALACTOSYLTRANSFERASE 1-RELATED"/>
    <property type="match status" value="1"/>
</dbReference>
<comment type="similarity">
    <text evidence="3">Belongs to the glycosyltransferase 31 family. Beta3-Gal-T subfamily.</text>
</comment>
<accession>A0A0B1RQC0</accession>
<keyword evidence="5" id="KW-0328">Glycosyltransferase</keyword>
<evidence type="ECO:0000256" key="6">
    <source>
        <dbReference type="ARBA" id="ARBA00022679"/>
    </source>
</evidence>
<evidence type="ECO:0000256" key="10">
    <source>
        <dbReference type="ARBA" id="ARBA00022989"/>
    </source>
</evidence>
<dbReference type="Pfam" id="PF02434">
    <property type="entry name" value="Fringe"/>
    <property type="match status" value="1"/>
</dbReference>
<dbReference type="InterPro" id="IPR026050">
    <property type="entry name" value="C1GALT1/C1GALT1_chp1"/>
</dbReference>
<dbReference type="AlphaFoldDB" id="A0A0B1RQC0"/>
<dbReference type="InterPro" id="IPR003378">
    <property type="entry name" value="Fringe-like_glycosylTrfase"/>
</dbReference>
<evidence type="ECO:0000256" key="4">
    <source>
        <dbReference type="ARBA" id="ARBA00012557"/>
    </source>
</evidence>
<feature type="domain" description="Fringe-like glycosyltransferase" evidence="13">
    <location>
        <begin position="20"/>
        <end position="167"/>
    </location>
</feature>
<gene>
    <name evidence="14" type="ORF">OESDEN_25141</name>
</gene>
<evidence type="ECO:0000256" key="9">
    <source>
        <dbReference type="ARBA" id="ARBA00022968"/>
    </source>
</evidence>
<evidence type="ECO:0000256" key="12">
    <source>
        <dbReference type="SAM" id="SignalP"/>
    </source>
</evidence>
<evidence type="ECO:0000256" key="1">
    <source>
        <dbReference type="ARBA" id="ARBA00004606"/>
    </source>
</evidence>
<dbReference type="PANTHER" id="PTHR23033">
    <property type="entry name" value="BETA1,3-GALACTOSYLTRANSFERASE"/>
    <property type="match status" value="1"/>
</dbReference>
<sequence length="189" mass="20636">MGFCVCTCTDVKLLFLIISVPVIKRTWGASLSSIQFFSDIANESIPTVDSGVSNTNRGHCAKTFAILKHFVGVLNENDGKFAWLFIADDDTLLSTPRLLQLLSCYENSKEVIIGERYGYGFSHSGHSGYDYPTGGSGMAFSPPAAKAIVSSCDCPEADSPDDMIIGKYSTLVFCSLPLNWFIVLRYLCT</sequence>
<keyword evidence="7" id="KW-0812">Transmembrane</keyword>
<keyword evidence="12" id="KW-0732">Signal</keyword>
<name>A0A0B1RQC0_OESDE</name>
<keyword evidence="9" id="KW-0735">Signal-anchor</keyword>
<dbReference type="GO" id="GO:0000166">
    <property type="term" value="F:nucleotide binding"/>
    <property type="evidence" value="ECO:0007669"/>
    <property type="project" value="UniProtKB-KW"/>
</dbReference>
<dbReference type="OrthoDB" id="421979at2759"/>
<dbReference type="EMBL" id="KN612936">
    <property type="protein sequence ID" value="KHJ75243.1"/>
    <property type="molecule type" value="Genomic_DNA"/>
</dbReference>
<proteinExistence type="inferred from homology"/>
<protein>
    <recommendedName>
        <fullName evidence="4">N-acetylgalactosaminide beta-1,3-galactosyltransferase</fullName>
        <ecNumber evidence="4">2.4.1.122</ecNumber>
    </recommendedName>
</protein>
<evidence type="ECO:0000256" key="2">
    <source>
        <dbReference type="ARBA" id="ARBA00004922"/>
    </source>
</evidence>
<keyword evidence="11" id="KW-0472">Membrane</keyword>
<dbReference type="Proteomes" id="UP000053660">
    <property type="component" value="Unassembled WGS sequence"/>
</dbReference>
<comment type="subcellular location">
    <subcellularLocation>
        <location evidence="1">Membrane</location>
        <topology evidence="1">Single-pass type II membrane protein</topology>
    </subcellularLocation>
</comment>
<evidence type="ECO:0000256" key="3">
    <source>
        <dbReference type="ARBA" id="ARBA00006462"/>
    </source>
</evidence>
<keyword evidence="15" id="KW-1185">Reference proteome</keyword>
<feature type="chain" id="PRO_5002064058" description="N-acetylgalactosaminide beta-1,3-galactosyltransferase" evidence="12">
    <location>
        <begin position="29"/>
        <end position="189"/>
    </location>
</feature>
<evidence type="ECO:0000256" key="5">
    <source>
        <dbReference type="ARBA" id="ARBA00022676"/>
    </source>
</evidence>
<evidence type="ECO:0000313" key="14">
    <source>
        <dbReference type="EMBL" id="KHJ75243.1"/>
    </source>
</evidence>
<keyword evidence="6" id="KW-0808">Transferase</keyword>
<feature type="signal peptide" evidence="12">
    <location>
        <begin position="1"/>
        <end position="28"/>
    </location>
</feature>
<evidence type="ECO:0000256" key="11">
    <source>
        <dbReference type="ARBA" id="ARBA00023136"/>
    </source>
</evidence>
<keyword evidence="10" id="KW-1133">Transmembrane helix</keyword>
<evidence type="ECO:0000259" key="13">
    <source>
        <dbReference type="Pfam" id="PF02434"/>
    </source>
</evidence>
<dbReference type="Gene3D" id="3.90.550.50">
    <property type="match status" value="1"/>
</dbReference>
<evidence type="ECO:0000256" key="7">
    <source>
        <dbReference type="ARBA" id="ARBA00022692"/>
    </source>
</evidence>
<evidence type="ECO:0000313" key="15">
    <source>
        <dbReference type="Proteomes" id="UP000053660"/>
    </source>
</evidence>
<organism evidence="14 15">
    <name type="scientific">Oesophagostomum dentatum</name>
    <name type="common">Nodular worm</name>
    <dbReference type="NCBI Taxonomy" id="61180"/>
    <lineage>
        <taxon>Eukaryota</taxon>
        <taxon>Metazoa</taxon>
        <taxon>Ecdysozoa</taxon>
        <taxon>Nematoda</taxon>
        <taxon>Chromadorea</taxon>
        <taxon>Rhabditida</taxon>
        <taxon>Rhabditina</taxon>
        <taxon>Rhabditomorpha</taxon>
        <taxon>Strongyloidea</taxon>
        <taxon>Strongylidae</taxon>
        <taxon>Oesophagostomum</taxon>
    </lineage>
</organism>
<evidence type="ECO:0000256" key="8">
    <source>
        <dbReference type="ARBA" id="ARBA00022741"/>
    </source>
</evidence>
<dbReference type="GO" id="GO:0016020">
    <property type="term" value="C:membrane"/>
    <property type="evidence" value="ECO:0007669"/>
    <property type="project" value="UniProtKB-SubCell"/>
</dbReference>
<keyword evidence="8" id="KW-0547">Nucleotide-binding</keyword>
<reference evidence="14 15" key="1">
    <citation type="submission" date="2014-03" db="EMBL/GenBank/DDBJ databases">
        <title>Draft genome of the hookworm Oesophagostomum dentatum.</title>
        <authorList>
            <person name="Mitreva M."/>
        </authorList>
    </citation>
    <scope>NUCLEOTIDE SEQUENCE [LARGE SCALE GENOMIC DNA]</scope>
    <source>
        <strain evidence="14 15">OD-Hann</strain>
    </source>
</reference>
<comment type="pathway">
    <text evidence="2">Protein modification; protein glycosylation.</text>
</comment>